<dbReference type="Pfam" id="PF07238">
    <property type="entry name" value="PilZ"/>
    <property type="match status" value="1"/>
</dbReference>
<proteinExistence type="predicted"/>
<dbReference type="InterPro" id="IPR009875">
    <property type="entry name" value="PilZ_domain"/>
</dbReference>
<comment type="caution">
    <text evidence="3">The sequence shown here is derived from an EMBL/GenBank/DDBJ whole genome shotgun (WGS) entry which is preliminary data.</text>
</comment>
<evidence type="ECO:0000259" key="2">
    <source>
        <dbReference type="Pfam" id="PF07238"/>
    </source>
</evidence>
<dbReference type="Proteomes" id="UP000313645">
    <property type="component" value="Unassembled WGS sequence"/>
</dbReference>
<evidence type="ECO:0000256" key="1">
    <source>
        <dbReference type="SAM" id="MobiDB-lite"/>
    </source>
</evidence>
<protein>
    <submittedName>
        <fullName evidence="3">PilZ domain-containing protein</fullName>
    </submittedName>
</protein>
<keyword evidence="4" id="KW-1185">Reference proteome</keyword>
<reference evidence="3 4" key="1">
    <citation type="submission" date="2019-02" db="EMBL/GenBank/DDBJ databases">
        <title>Marinobacter halodurans sp. nov., a marine bacterium isolated from sea tidal flat.</title>
        <authorList>
            <person name="Yoo Y."/>
            <person name="Lee D.W."/>
            <person name="Kim B.S."/>
            <person name="Kim J.-J."/>
        </authorList>
    </citation>
    <scope>NUCLEOTIDE SEQUENCE [LARGE SCALE GENOMIC DNA]</scope>
    <source>
        <strain evidence="3 4">YJ-S3-2</strain>
    </source>
</reference>
<feature type="region of interest" description="Disordered" evidence="1">
    <location>
        <begin position="1"/>
        <end position="27"/>
    </location>
</feature>
<accession>A0ABY1ZQZ7</accession>
<dbReference type="SUPFAM" id="SSF141371">
    <property type="entry name" value="PilZ domain-like"/>
    <property type="match status" value="1"/>
</dbReference>
<evidence type="ECO:0000313" key="3">
    <source>
        <dbReference type="EMBL" id="TBW56828.1"/>
    </source>
</evidence>
<sequence>MGSALNPFPSTLDGLKNMGGKPNLRQQQRISTRLPVTVINLEGKSLTCQTANLSRAGMMVECESDRIDTLISDRRTIAPKDPVALDVHFSVPVVTVQSVNVTARCHVVHVRRISRKIFHLGLQFSHFEGNGHDYVDQYVSRKLAKD</sequence>
<organism evidence="3 4">
    <name type="scientific">Marinobacter halodurans</name>
    <dbReference type="NCBI Taxonomy" id="2528979"/>
    <lineage>
        <taxon>Bacteria</taxon>
        <taxon>Pseudomonadati</taxon>
        <taxon>Pseudomonadota</taxon>
        <taxon>Gammaproteobacteria</taxon>
        <taxon>Pseudomonadales</taxon>
        <taxon>Marinobacteraceae</taxon>
        <taxon>Marinobacter</taxon>
    </lineage>
</organism>
<dbReference type="EMBL" id="SJDL01000009">
    <property type="protein sequence ID" value="TBW56828.1"/>
    <property type="molecule type" value="Genomic_DNA"/>
</dbReference>
<dbReference type="Gene3D" id="2.40.10.220">
    <property type="entry name" value="predicted glycosyltransferase like domains"/>
    <property type="match status" value="1"/>
</dbReference>
<name>A0ABY1ZQZ7_9GAMM</name>
<evidence type="ECO:0000313" key="4">
    <source>
        <dbReference type="Proteomes" id="UP000313645"/>
    </source>
</evidence>
<feature type="domain" description="PilZ" evidence="2">
    <location>
        <begin position="24"/>
        <end position="139"/>
    </location>
</feature>
<gene>
    <name evidence="3" type="ORF">EZI54_07700</name>
</gene>